<sequence>MNGLPHFQQDLDDIIHELATLAALCGLRLRDPGVMDAVLHNDPRLRQGNEAAFDKMRGLLVLAFTTVEHAVESEGVGPTSAFILRALAEVDERRGLRG</sequence>
<dbReference type="RefSeq" id="WP_011767528.1">
    <property type="nucleotide sequence ID" value="NC_008702.1"/>
</dbReference>
<protein>
    <submittedName>
        <fullName evidence="1">Uncharacterized protein</fullName>
    </submittedName>
</protein>
<dbReference type="EMBL" id="AM406670">
    <property type="protein sequence ID" value="CAL96422.1"/>
    <property type="molecule type" value="Genomic_DNA"/>
</dbReference>
<evidence type="ECO:0000313" key="1">
    <source>
        <dbReference type="EMBL" id="CAL96422.1"/>
    </source>
</evidence>
<organism evidence="1 2">
    <name type="scientific">Azoarcus sp. (strain BH72)</name>
    <dbReference type="NCBI Taxonomy" id="418699"/>
    <lineage>
        <taxon>Bacteria</taxon>
        <taxon>Pseudomonadati</taxon>
        <taxon>Pseudomonadota</taxon>
        <taxon>Betaproteobacteria</taxon>
        <taxon>Rhodocyclales</taxon>
        <taxon>Zoogloeaceae</taxon>
        <taxon>Azoarcus</taxon>
    </lineage>
</organism>
<evidence type="ECO:0000313" key="2">
    <source>
        <dbReference type="Proteomes" id="UP000002588"/>
    </source>
</evidence>
<dbReference type="KEGG" id="aoa:dqs_3958"/>
<dbReference type="KEGG" id="azo:azo3806"/>
<accession>A1KC66</accession>
<dbReference type="Proteomes" id="UP000002588">
    <property type="component" value="Chromosome"/>
</dbReference>
<proteinExistence type="predicted"/>
<reference evidence="1 2" key="1">
    <citation type="journal article" date="2006" name="Nat. Biotechnol.">
        <title>Complete genome of the mutualistic, N2-fixing grass endophyte Azoarcus sp. strain BH72.</title>
        <authorList>
            <person name="Krause A."/>
            <person name="Ramakumar A."/>
            <person name="Bartels D."/>
            <person name="Battistoni F."/>
            <person name="Bekel T."/>
            <person name="Boch J."/>
            <person name="Boehm M."/>
            <person name="Friedrich F."/>
            <person name="Hurek T."/>
            <person name="Krause L."/>
            <person name="Linke B."/>
            <person name="McHardy A.C."/>
            <person name="Sarkar A."/>
            <person name="Schneiker S."/>
            <person name="Syed A.A."/>
            <person name="Thauer R."/>
            <person name="Vorhoelter F.-J."/>
            <person name="Weidner S."/>
            <person name="Puehler A."/>
            <person name="Reinhold-Hurek B."/>
            <person name="Kaiser O."/>
            <person name="Goesmann A."/>
        </authorList>
    </citation>
    <scope>NUCLEOTIDE SEQUENCE [LARGE SCALE GENOMIC DNA]</scope>
    <source>
        <strain evidence="1 2">BH72</strain>
    </source>
</reference>
<gene>
    <name evidence="1" type="ordered locus">azo3806</name>
</gene>
<dbReference type="AlphaFoldDB" id="A1KC66"/>
<dbReference type="OrthoDB" id="9181658at2"/>
<keyword evidence="2" id="KW-1185">Reference proteome</keyword>
<name>A1KC66_AZOSB</name>
<dbReference type="HOGENOM" id="CLU_2327842_0_0_4"/>